<evidence type="ECO:0000256" key="6">
    <source>
        <dbReference type="PIRSR" id="PIRSR002419-1"/>
    </source>
</evidence>
<comment type="similarity">
    <text evidence="2 7">Belongs to the tetraspanin (TM4SF) family.</text>
</comment>
<evidence type="ECO:0000256" key="4">
    <source>
        <dbReference type="ARBA" id="ARBA00022989"/>
    </source>
</evidence>
<dbReference type="SUPFAM" id="SSF48652">
    <property type="entry name" value="Tetraspanin"/>
    <property type="match status" value="1"/>
</dbReference>
<sequence length="236" mass="26269">MVEGGAKCIKYLMFFFNFIFFLSGIAIIIGGALVFTQYNDYVKFTKSLGEAIPIFLLVVGVFVVCTGFLGCWGSIRENYCMVAMFAVIIVILLLAELGGGIAGYVLRDDIKSTIEDSMNETLDEYFKNNATKTLLDNLQQDFKCCGVDSYKDWYQEYKRDEVPKSCCKNETGTCPVDPPVEKDIYTKGCLDALYDFLEKNIVVIAGIAIAIAVVQIFGVVCACCLMRSIKSEYEVV</sequence>
<keyword evidence="4 7" id="KW-1133">Transmembrane helix</keyword>
<evidence type="ECO:0000256" key="2">
    <source>
        <dbReference type="ARBA" id="ARBA00006840"/>
    </source>
</evidence>
<reference evidence="8" key="1">
    <citation type="submission" date="2022-11" db="UniProtKB">
        <authorList>
            <consortium name="EnsemblMetazoa"/>
        </authorList>
    </citation>
    <scope>IDENTIFICATION</scope>
</reference>
<dbReference type="EnsemblMetazoa" id="XM_038192909.1">
    <property type="protein sequence ID" value="XP_038048837.1"/>
    <property type="gene ID" value="LOC119722668"/>
</dbReference>
<evidence type="ECO:0000256" key="5">
    <source>
        <dbReference type="ARBA" id="ARBA00023136"/>
    </source>
</evidence>
<name>A0A913ZAP8_PATMI</name>
<dbReference type="GO" id="GO:0005886">
    <property type="term" value="C:plasma membrane"/>
    <property type="evidence" value="ECO:0007669"/>
    <property type="project" value="TreeGrafter"/>
</dbReference>
<evidence type="ECO:0000313" key="8">
    <source>
        <dbReference type="EnsemblMetazoa" id="XP_038048837.1"/>
    </source>
</evidence>
<feature type="transmembrane region" description="Helical" evidence="7">
    <location>
        <begin position="82"/>
        <end position="106"/>
    </location>
</feature>
<keyword evidence="3 7" id="KW-0812">Transmembrane</keyword>
<keyword evidence="6" id="KW-1015">Disulfide bond</keyword>
<dbReference type="GeneID" id="119722668"/>
<keyword evidence="9" id="KW-1185">Reference proteome</keyword>
<comment type="subcellular location">
    <subcellularLocation>
        <location evidence="1 7">Membrane</location>
        <topology evidence="1 7">Multi-pass membrane protein</topology>
    </subcellularLocation>
</comment>
<feature type="transmembrane region" description="Helical" evidence="7">
    <location>
        <begin position="54"/>
        <end position="75"/>
    </location>
</feature>
<dbReference type="InterPro" id="IPR018499">
    <property type="entry name" value="Tetraspanin/Peripherin"/>
</dbReference>
<dbReference type="Pfam" id="PF00335">
    <property type="entry name" value="Tetraspanin"/>
    <property type="match status" value="1"/>
</dbReference>
<evidence type="ECO:0000313" key="9">
    <source>
        <dbReference type="Proteomes" id="UP000887568"/>
    </source>
</evidence>
<feature type="transmembrane region" description="Helical" evidence="7">
    <location>
        <begin position="12"/>
        <end position="34"/>
    </location>
</feature>
<dbReference type="PRINTS" id="PR00259">
    <property type="entry name" value="TMFOUR"/>
</dbReference>
<dbReference type="CDD" id="cd03127">
    <property type="entry name" value="tetraspanin_LEL"/>
    <property type="match status" value="1"/>
</dbReference>
<evidence type="ECO:0000256" key="7">
    <source>
        <dbReference type="RuleBase" id="RU361218"/>
    </source>
</evidence>
<evidence type="ECO:0000256" key="1">
    <source>
        <dbReference type="ARBA" id="ARBA00004141"/>
    </source>
</evidence>
<proteinExistence type="inferred from homology"/>
<dbReference type="PANTHER" id="PTHR19282">
    <property type="entry name" value="TETRASPANIN"/>
    <property type="match status" value="1"/>
</dbReference>
<dbReference type="PANTHER" id="PTHR19282:SF456">
    <property type="entry name" value="CD63 MOLECULE"/>
    <property type="match status" value="1"/>
</dbReference>
<protein>
    <recommendedName>
        <fullName evidence="7">Tetraspanin</fullName>
    </recommendedName>
</protein>
<dbReference type="OrthoDB" id="10033535at2759"/>
<dbReference type="RefSeq" id="XP_038048837.1">
    <property type="nucleotide sequence ID" value="XM_038192909.1"/>
</dbReference>
<organism evidence="8 9">
    <name type="scientific">Patiria miniata</name>
    <name type="common">Bat star</name>
    <name type="synonym">Asterina miniata</name>
    <dbReference type="NCBI Taxonomy" id="46514"/>
    <lineage>
        <taxon>Eukaryota</taxon>
        <taxon>Metazoa</taxon>
        <taxon>Echinodermata</taxon>
        <taxon>Eleutherozoa</taxon>
        <taxon>Asterozoa</taxon>
        <taxon>Asteroidea</taxon>
        <taxon>Valvatacea</taxon>
        <taxon>Valvatida</taxon>
        <taxon>Asterinidae</taxon>
        <taxon>Patiria</taxon>
    </lineage>
</organism>
<dbReference type="InterPro" id="IPR008952">
    <property type="entry name" value="Tetraspanin_EC2_sf"/>
</dbReference>
<dbReference type="AlphaFoldDB" id="A0A913ZAP8"/>
<dbReference type="InterPro" id="IPR018503">
    <property type="entry name" value="Tetraspanin_CS"/>
</dbReference>
<feature type="disulfide bond" evidence="6">
    <location>
        <begin position="145"/>
        <end position="166"/>
    </location>
</feature>
<dbReference type="PROSITE" id="PS00421">
    <property type="entry name" value="TM4_1"/>
    <property type="match status" value="1"/>
</dbReference>
<dbReference type="OMA" id="RSWDIMQ"/>
<dbReference type="InterPro" id="IPR000301">
    <property type="entry name" value="Tetraspanin_animals"/>
</dbReference>
<dbReference type="Gene3D" id="1.10.1450.10">
    <property type="entry name" value="Tetraspanin"/>
    <property type="match status" value="1"/>
</dbReference>
<dbReference type="Proteomes" id="UP000887568">
    <property type="component" value="Unplaced"/>
</dbReference>
<dbReference type="PIRSF" id="PIRSF002419">
    <property type="entry name" value="Tetraspanin"/>
    <property type="match status" value="1"/>
</dbReference>
<feature type="transmembrane region" description="Helical" evidence="7">
    <location>
        <begin position="201"/>
        <end position="225"/>
    </location>
</feature>
<evidence type="ECO:0000256" key="3">
    <source>
        <dbReference type="ARBA" id="ARBA00022692"/>
    </source>
</evidence>
<accession>A0A913ZAP8</accession>
<keyword evidence="5 7" id="KW-0472">Membrane</keyword>